<evidence type="ECO:0000259" key="15">
    <source>
        <dbReference type="PROSITE" id="PS51873"/>
    </source>
</evidence>
<dbReference type="OMA" id="CEHAVEF"/>
<feature type="domain" description="RING-type" evidence="14">
    <location>
        <begin position="154"/>
        <end position="200"/>
    </location>
</feature>
<dbReference type="SMART" id="SM00647">
    <property type="entry name" value="IBR"/>
    <property type="match status" value="2"/>
</dbReference>
<sequence length="370" mass="42084">MRQNVVRLPAASAVTSADKRTLTRRCVWPQAAAACGNQTNNNRSVWPHDAAASCSRSPMRQANEQALIITSHSSKVNDVVLKEDNVRKHHKDDVRRVSTILSVTEVEASVLLLHYHWNVSKVDDEWFADEERVRTTVGILKKHVVASDQREVTCRICLDSFTFKDMVSVFCGHLYCSDCWNGYISTSINDGPGCLMLKCPESSYSAAVGLDMVEKLVSEEEKKKKFDNYFMRSYVEGNKKMKWCPARGCEHAVEFAGGTRSYDVSCLCSHNFCWNCIEDAHRPMDCDRVAKWIQKNGDEAENKKWLLAYTKPRPKCKREIEKTQDCMHMTCGPPCGHKFCWLCLTAWDSNTLPGDYHGCNRKLELKLVLP</sequence>
<keyword evidence="12" id="KW-0862">Zinc</keyword>
<dbReference type="GO" id="GO:0061630">
    <property type="term" value="F:ubiquitin protein ligase activity"/>
    <property type="evidence" value="ECO:0007669"/>
    <property type="project" value="UniProtKB-EC"/>
</dbReference>
<evidence type="ECO:0000256" key="3">
    <source>
        <dbReference type="ARBA" id="ARBA00003976"/>
    </source>
</evidence>
<keyword evidence="9" id="KW-0677">Repeat</keyword>
<dbReference type="PROSITE" id="PS51873">
    <property type="entry name" value="TRIAD"/>
    <property type="match status" value="1"/>
</dbReference>
<dbReference type="Gramene" id="KFK36710">
    <property type="protein sequence ID" value="KFK36710"/>
    <property type="gene ID" value="AALP_AA4G159600"/>
</dbReference>
<evidence type="ECO:0000256" key="7">
    <source>
        <dbReference type="ARBA" id="ARBA00022679"/>
    </source>
</evidence>
<evidence type="ECO:0000256" key="5">
    <source>
        <dbReference type="ARBA" id="ARBA00005884"/>
    </source>
</evidence>
<comment type="cofactor">
    <cofactor evidence="2">
        <name>Zn(2+)</name>
        <dbReference type="ChEBI" id="CHEBI:29105"/>
    </cofactor>
</comment>
<dbReference type="InterPro" id="IPR013083">
    <property type="entry name" value="Znf_RING/FYVE/PHD"/>
</dbReference>
<comment type="similarity">
    <text evidence="5">Belongs to the RBR family. Ariadne subfamily.</text>
</comment>
<evidence type="ECO:0000256" key="9">
    <source>
        <dbReference type="ARBA" id="ARBA00022737"/>
    </source>
</evidence>
<dbReference type="InterPro" id="IPR001841">
    <property type="entry name" value="Znf_RING"/>
</dbReference>
<dbReference type="GO" id="GO:0016567">
    <property type="term" value="P:protein ubiquitination"/>
    <property type="evidence" value="ECO:0007669"/>
    <property type="project" value="UniProtKB-UniPathway"/>
</dbReference>
<accession>A0A087H3K8</accession>
<dbReference type="Pfam" id="PF22191">
    <property type="entry name" value="IBR_1"/>
    <property type="match status" value="1"/>
</dbReference>
<dbReference type="CDD" id="cd20346">
    <property type="entry name" value="BRcat_RBR_ANKIB1"/>
    <property type="match status" value="1"/>
</dbReference>
<evidence type="ECO:0000256" key="13">
    <source>
        <dbReference type="PROSITE-ProRule" id="PRU00175"/>
    </source>
</evidence>
<feature type="domain" description="RING-type" evidence="15">
    <location>
        <begin position="150"/>
        <end position="363"/>
    </location>
</feature>
<dbReference type="InterPro" id="IPR044066">
    <property type="entry name" value="TRIAD_supradom"/>
</dbReference>
<evidence type="ECO:0000256" key="12">
    <source>
        <dbReference type="ARBA" id="ARBA00022833"/>
    </source>
</evidence>
<dbReference type="UniPathway" id="UPA00143"/>
<dbReference type="PROSITE" id="PS00518">
    <property type="entry name" value="ZF_RING_1"/>
    <property type="match status" value="1"/>
</dbReference>
<protein>
    <recommendedName>
        <fullName evidence="6">RBR-type E3 ubiquitin transferase</fullName>
        <ecNumber evidence="6">2.3.2.31</ecNumber>
    </recommendedName>
</protein>
<dbReference type="EMBL" id="CM002872">
    <property type="protein sequence ID" value="KFK36710.1"/>
    <property type="molecule type" value="Genomic_DNA"/>
</dbReference>
<dbReference type="OrthoDB" id="10009520at2759"/>
<dbReference type="EC" id="2.3.2.31" evidence="6"/>
<keyword evidence="8" id="KW-0479">Metal-binding</keyword>
<keyword evidence="17" id="KW-1185">Reference proteome</keyword>
<evidence type="ECO:0000256" key="8">
    <source>
        <dbReference type="ARBA" id="ARBA00022723"/>
    </source>
</evidence>
<evidence type="ECO:0000256" key="4">
    <source>
        <dbReference type="ARBA" id="ARBA00004906"/>
    </source>
</evidence>
<evidence type="ECO:0000256" key="2">
    <source>
        <dbReference type="ARBA" id="ARBA00001947"/>
    </source>
</evidence>
<comment type="catalytic activity">
    <reaction evidence="1">
        <text>[E2 ubiquitin-conjugating enzyme]-S-ubiquitinyl-L-cysteine + [acceptor protein]-L-lysine = [E2 ubiquitin-conjugating enzyme]-L-cysteine + [acceptor protein]-N(6)-ubiquitinyl-L-lysine.</text>
        <dbReference type="EC" id="2.3.2.31"/>
    </reaction>
</comment>
<dbReference type="PANTHER" id="PTHR11685">
    <property type="entry name" value="RBR FAMILY RING FINGER AND IBR DOMAIN-CONTAINING"/>
    <property type="match status" value="1"/>
</dbReference>
<comment type="pathway">
    <text evidence="4">Protein modification; protein ubiquitination.</text>
</comment>
<keyword evidence="7" id="KW-0808">Transferase</keyword>
<dbReference type="SUPFAM" id="SSF57850">
    <property type="entry name" value="RING/U-box"/>
    <property type="match status" value="3"/>
</dbReference>
<dbReference type="Pfam" id="PF01485">
    <property type="entry name" value="IBR"/>
    <property type="match status" value="1"/>
</dbReference>
<comment type="function">
    <text evidence="3">Might act as an E3 ubiquitin-protein ligase, or as part of E3 complex, which accepts ubiquitin from specific E2 ubiquitin-conjugating enzymes and then transfers it to substrates.</text>
</comment>
<dbReference type="FunFam" id="3.30.40.10:FF:000019">
    <property type="entry name" value="RBR-type E3 ubiquitin transferase"/>
    <property type="match status" value="1"/>
</dbReference>
<keyword evidence="11" id="KW-0833">Ubl conjugation pathway</keyword>
<dbReference type="InterPro" id="IPR002867">
    <property type="entry name" value="IBR_dom"/>
</dbReference>
<dbReference type="Proteomes" id="UP000029120">
    <property type="component" value="Chromosome 4"/>
</dbReference>
<evidence type="ECO:0000256" key="1">
    <source>
        <dbReference type="ARBA" id="ARBA00001798"/>
    </source>
</evidence>
<dbReference type="InterPro" id="IPR017907">
    <property type="entry name" value="Znf_RING_CS"/>
</dbReference>
<evidence type="ECO:0000256" key="10">
    <source>
        <dbReference type="ARBA" id="ARBA00022771"/>
    </source>
</evidence>
<evidence type="ECO:0000256" key="6">
    <source>
        <dbReference type="ARBA" id="ARBA00012251"/>
    </source>
</evidence>
<dbReference type="Gene3D" id="3.30.40.10">
    <property type="entry name" value="Zinc/RING finger domain, C3HC4 (zinc finger)"/>
    <property type="match status" value="1"/>
</dbReference>
<name>A0A087H3K8_ARAAL</name>
<dbReference type="Gene3D" id="1.20.120.1750">
    <property type="match status" value="1"/>
</dbReference>
<reference evidence="17" key="1">
    <citation type="journal article" date="2015" name="Nat. Plants">
        <title>Genome expansion of Arabis alpina linked with retrotransposition and reduced symmetric DNA methylation.</title>
        <authorList>
            <person name="Willing E.M."/>
            <person name="Rawat V."/>
            <person name="Mandakova T."/>
            <person name="Maumus F."/>
            <person name="James G.V."/>
            <person name="Nordstroem K.J."/>
            <person name="Becker C."/>
            <person name="Warthmann N."/>
            <person name="Chica C."/>
            <person name="Szarzynska B."/>
            <person name="Zytnicki M."/>
            <person name="Albani M.C."/>
            <person name="Kiefer C."/>
            <person name="Bergonzi S."/>
            <person name="Castaings L."/>
            <person name="Mateos J.L."/>
            <person name="Berns M.C."/>
            <person name="Bujdoso N."/>
            <person name="Piofczyk T."/>
            <person name="de Lorenzo L."/>
            <person name="Barrero-Sicilia C."/>
            <person name="Mateos I."/>
            <person name="Piednoel M."/>
            <person name="Hagmann J."/>
            <person name="Chen-Min-Tao R."/>
            <person name="Iglesias-Fernandez R."/>
            <person name="Schuster S.C."/>
            <person name="Alonso-Blanco C."/>
            <person name="Roudier F."/>
            <person name="Carbonero P."/>
            <person name="Paz-Ares J."/>
            <person name="Davis S.J."/>
            <person name="Pecinka A."/>
            <person name="Quesneville H."/>
            <person name="Colot V."/>
            <person name="Lysak M.A."/>
            <person name="Weigel D."/>
            <person name="Coupland G."/>
            <person name="Schneeberger K."/>
        </authorList>
    </citation>
    <scope>NUCLEOTIDE SEQUENCE [LARGE SCALE GENOMIC DNA]</scope>
    <source>
        <strain evidence="17">cv. Pajares</strain>
    </source>
</reference>
<dbReference type="eggNOG" id="KOG1815">
    <property type="taxonomic scope" value="Eukaryota"/>
</dbReference>
<gene>
    <name evidence="16" type="ordered locus">AALP_Aa4g159600</name>
</gene>
<dbReference type="AlphaFoldDB" id="A0A087H3K8"/>
<evidence type="ECO:0000256" key="11">
    <source>
        <dbReference type="ARBA" id="ARBA00022786"/>
    </source>
</evidence>
<evidence type="ECO:0000259" key="14">
    <source>
        <dbReference type="PROSITE" id="PS50089"/>
    </source>
</evidence>
<evidence type="ECO:0000313" key="17">
    <source>
        <dbReference type="Proteomes" id="UP000029120"/>
    </source>
</evidence>
<dbReference type="PROSITE" id="PS50089">
    <property type="entry name" value="ZF_RING_2"/>
    <property type="match status" value="1"/>
</dbReference>
<dbReference type="GO" id="GO:0008270">
    <property type="term" value="F:zinc ion binding"/>
    <property type="evidence" value="ECO:0007669"/>
    <property type="project" value="UniProtKB-KW"/>
</dbReference>
<keyword evidence="10 13" id="KW-0863">Zinc-finger</keyword>
<dbReference type="Pfam" id="PF13445">
    <property type="entry name" value="zf-RING_UBOX"/>
    <property type="match status" value="1"/>
</dbReference>
<evidence type="ECO:0000313" key="16">
    <source>
        <dbReference type="EMBL" id="KFK36710.1"/>
    </source>
</evidence>
<organism evidence="16 17">
    <name type="scientific">Arabis alpina</name>
    <name type="common">Alpine rock-cress</name>
    <dbReference type="NCBI Taxonomy" id="50452"/>
    <lineage>
        <taxon>Eukaryota</taxon>
        <taxon>Viridiplantae</taxon>
        <taxon>Streptophyta</taxon>
        <taxon>Embryophyta</taxon>
        <taxon>Tracheophyta</taxon>
        <taxon>Spermatophyta</taxon>
        <taxon>Magnoliopsida</taxon>
        <taxon>eudicotyledons</taxon>
        <taxon>Gunneridae</taxon>
        <taxon>Pentapetalae</taxon>
        <taxon>rosids</taxon>
        <taxon>malvids</taxon>
        <taxon>Brassicales</taxon>
        <taxon>Brassicaceae</taxon>
        <taxon>Arabideae</taxon>
        <taxon>Arabis</taxon>
    </lineage>
</organism>
<dbReference type="InterPro" id="IPR031127">
    <property type="entry name" value="E3_UB_ligase_RBR"/>
</dbReference>
<proteinExistence type="inferred from homology"/>
<dbReference type="InterPro" id="IPR027370">
    <property type="entry name" value="Znf-RING_euk"/>
</dbReference>